<keyword evidence="2 7" id="KW-0813">Transport</keyword>
<dbReference type="InterPro" id="IPR000515">
    <property type="entry name" value="MetI-like"/>
</dbReference>
<keyword evidence="5 7" id="KW-1133">Transmembrane helix</keyword>
<protein>
    <submittedName>
        <fullName evidence="9">Carbohydrate ABC transporter permease</fullName>
    </submittedName>
</protein>
<feature type="transmembrane region" description="Helical" evidence="7">
    <location>
        <begin position="110"/>
        <end position="132"/>
    </location>
</feature>
<keyword evidence="4 7" id="KW-0812">Transmembrane</keyword>
<comment type="subcellular location">
    <subcellularLocation>
        <location evidence="1 7">Cell membrane</location>
        <topology evidence="1 7">Multi-pass membrane protein</topology>
    </subcellularLocation>
</comment>
<evidence type="ECO:0000256" key="1">
    <source>
        <dbReference type="ARBA" id="ARBA00004651"/>
    </source>
</evidence>
<reference evidence="9" key="1">
    <citation type="submission" date="2021-10" db="EMBL/GenBank/DDBJ databases">
        <authorList>
            <person name="Lyu M."/>
            <person name="Wang X."/>
            <person name="Meng X."/>
            <person name="Xu K."/>
        </authorList>
    </citation>
    <scope>NUCLEOTIDE SEQUENCE</scope>
    <source>
        <strain evidence="9">A6</strain>
    </source>
</reference>
<dbReference type="PANTHER" id="PTHR43744:SF12">
    <property type="entry name" value="ABC TRANSPORTER PERMEASE PROTEIN MG189-RELATED"/>
    <property type="match status" value="1"/>
</dbReference>
<feature type="transmembrane region" description="Helical" evidence="7">
    <location>
        <begin position="243"/>
        <end position="262"/>
    </location>
</feature>
<evidence type="ECO:0000313" key="10">
    <source>
        <dbReference type="Proteomes" id="UP001165293"/>
    </source>
</evidence>
<dbReference type="SUPFAM" id="SSF161098">
    <property type="entry name" value="MetI-like"/>
    <property type="match status" value="1"/>
</dbReference>
<dbReference type="PROSITE" id="PS50928">
    <property type="entry name" value="ABC_TM1"/>
    <property type="match status" value="1"/>
</dbReference>
<evidence type="ECO:0000313" key="9">
    <source>
        <dbReference type="EMBL" id="MCC8361731.1"/>
    </source>
</evidence>
<dbReference type="EMBL" id="JAJGAK010000001">
    <property type="protein sequence ID" value="MCC8361731.1"/>
    <property type="molecule type" value="Genomic_DNA"/>
</dbReference>
<dbReference type="PANTHER" id="PTHR43744">
    <property type="entry name" value="ABC TRANSPORTER PERMEASE PROTEIN MG189-RELATED-RELATED"/>
    <property type="match status" value="1"/>
</dbReference>
<comment type="similarity">
    <text evidence="7">Belongs to the binding-protein-dependent transport system permease family.</text>
</comment>
<comment type="caution">
    <text evidence="9">The sequence shown here is derived from an EMBL/GenBank/DDBJ whole genome shotgun (WGS) entry which is preliminary data.</text>
</comment>
<evidence type="ECO:0000256" key="3">
    <source>
        <dbReference type="ARBA" id="ARBA00022475"/>
    </source>
</evidence>
<evidence type="ECO:0000256" key="5">
    <source>
        <dbReference type="ARBA" id="ARBA00022989"/>
    </source>
</evidence>
<evidence type="ECO:0000256" key="2">
    <source>
        <dbReference type="ARBA" id="ARBA00022448"/>
    </source>
</evidence>
<feature type="domain" description="ABC transmembrane type-1" evidence="8">
    <location>
        <begin position="73"/>
        <end position="262"/>
    </location>
</feature>
<name>A0ABS8JDP2_9GAMM</name>
<sequence length="277" mass="30583">MSAVRQRRMSAVFVNGALIVIAAIALAPIVWMVLVSFMQPGEASHFPPPWWPDQPTLHNYRELFLRAGMGRYFANSLIIATGVTLVSVLLNTLAGYAFAKLKFKGRERTFRALLAALVIPAQVAMMPLFLLLKQMGLVNTYFGAMTTGLASIFGIFLVRQYARSLPDELLEAARIDGAGELRIFFQIVLPTLKPILVTLAIFAFLGAWNDFMWPLIVLGDQSMQTLPVALATLSREHVQDNELMMAGAVVTVIPVLVLFLVLQRYYLQGLLVGSVKG</sequence>
<evidence type="ECO:0000256" key="6">
    <source>
        <dbReference type="ARBA" id="ARBA00023136"/>
    </source>
</evidence>
<gene>
    <name evidence="9" type="ORF">LK996_01360</name>
</gene>
<feature type="transmembrane region" description="Helical" evidence="7">
    <location>
        <begin position="12"/>
        <end position="34"/>
    </location>
</feature>
<accession>A0ABS8JDP2</accession>
<evidence type="ECO:0000256" key="4">
    <source>
        <dbReference type="ARBA" id="ARBA00022692"/>
    </source>
</evidence>
<feature type="transmembrane region" description="Helical" evidence="7">
    <location>
        <begin position="138"/>
        <end position="162"/>
    </location>
</feature>
<dbReference type="Gene3D" id="1.10.3720.10">
    <property type="entry name" value="MetI-like"/>
    <property type="match status" value="1"/>
</dbReference>
<dbReference type="Pfam" id="PF00528">
    <property type="entry name" value="BPD_transp_1"/>
    <property type="match status" value="1"/>
</dbReference>
<evidence type="ECO:0000256" key="7">
    <source>
        <dbReference type="RuleBase" id="RU363032"/>
    </source>
</evidence>
<dbReference type="Proteomes" id="UP001165293">
    <property type="component" value="Unassembled WGS sequence"/>
</dbReference>
<keyword evidence="6 7" id="KW-0472">Membrane</keyword>
<feature type="transmembrane region" description="Helical" evidence="7">
    <location>
        <begin position="72"/>
        <end position="98"/>
    </location>
</feature>
<proteinExistence type="inferred from homology"/>
<dbReference type="RefSeq" id="WP_230525383.1">
    <property type="nucleotide sequence ID" value="NZ_JAJGAK010000001.1"/>
</dbReference>
<keyword evidence="10" id="KW-1185">Reference proteome</keyword>
<evidence type="ECO:0000259" key="8">
    <source>
        <dbReference type="PROSITE" id="PS50928"/>
    </source>
</evidence>
<dbReference type="CDD" id="cd06261">
    <property type="entry name" value="TM_PBP2"/>
    <property type="match status" value="1"/>
</dbReference>
<dbReference type="InterPro" id="IPR035906">
    <property type="entry name" value="MetI-like_sf"/>
</dbReference>
<keyword evidence="3" id="KW-1003">Cell membrane</keyword>
<organism evidence="9 10">
    <name type="scientific">Noviluteimonas lactosilytica</name>
    <dbReference type="NCBI Taxonomy" id="2888523"/>
    <lineage>
        <taxon>Bacteria</taxon>
        <taxon>Pseudomonadati</taxon>
        <taxon>Pseudomonadota</taxon>
        <taxon>Gammaproteobacteria</taxon>
        <taxon>Lysobacterales</taxon>
        <taxon>Lysobacteraceae</taxon>
        <taxon>Noviluteimonas</taxon>
    </lineage>
</organism>
<feature type="transmembrane region" description="Helical" evidence="7">
    <location>
        <begin position="183"/>
        <end position="208"/>
    </location>
</feature>